<accession>A0ABR6VN75</accession>
<organism evidence="1 2">
    <name type="scientific">Rufibacter sediminis</name>
    <dbReference type="NCBI Taxonomy" id="2762756"/>
    <lineage>
        <taxon>Bacteria</taxon>
        <taxon>Pseudomonadati</taxon>
        <taxon>Bacteroidota</taxon>
        <taxon>Cytophagia</taxon>
        <taxon>Cytophagales</taxon>
        <taxon>Hymenobacteraceae</taxon>
        <taxon>Rufibacter</taxon>
    </lineage>
</organism>
<evidence type="ECO:0000313" key="1">
    <source>
        <dbReference type="EMBL" id="MBC3538639.1"/>
    </source>
</evidence>
<comment type="caution">
    <text evidence="1">The sequence shown here is derived from an EMBL/GenBank/DDBJ whole genome shotgun (WGS) entry which is preliminary data.</text>
</comment>
<evidence type="ECO:0000313" key="2">
    <source>
        <dbReference type="Proteomes" id="UP000659698"/>
    </source>
</evidence>
<protein>
    <submittedName>
        <fullName evidence="1">Uncharacterized protein</fullName>
    </submittedName>
</protein>
<dbReference type="Proteomes" id="UP000659698">
    <property type="component" value="Unassembled WGS sequence"/>
</dbReference>
<keyword evidence="2" id="KW-1185">Reference proteome</keyword>
<dbReference type="EMBL" id="JACOAF010000008">
    <property type="protein sequence ID" value="MBC3538639.1"/>
    <property type="molecule type" value="Genomic_DNA"/>
</dbReference>
<sequence length="74" mass="8161">MYTYIRQITGFAESTRETPKGKPKIFCGVESARPADRVSFQPKAFVRGFLRLNDLNMSLLSGYSAKAASAGKDL</sequence>
<dbReference type="RefSeq" id="WP_186632700.1">
    <property type="nucleotide sequence ID" value="NZ_JACOAF010000008.1"/>
</dbReference>
<name>A0ABR6VN75_9BACT</name>
<gene>
    <name evidence="1" type="ORF">H7U12_03040</name>
</gene>
<reference evidence="1 2" key="1">
    <citation type="journal article" date="2019" name="Int. J. Syst. Evol. Microbiol.">
        <title>Rufibacter sediminis sp. nov., isolated from freshwater lake sediment.</title>
        <authorList>
            <person name="Qu J.H."/>
            <person name="Zhang L.J."/>
            <person name="Fu Y.H."/>
            <person name="Li H.F."/>
        </authorList>
    </citation>
    <scope>NUCLEOTIDE SEQUENCE [LARGE SCALE GENOMIC DNA]</scope>
    <source>
        <strain evidence="1 2">H-1</strain>
    </source>
</reference>
<proteinExistence type="predicted"/>